<dbReference type="Proteomes" id="UP001620645">
    <property type="component" value="Unassembled WGS sequence"/>
</dbReference>
<feature type="domain" description="IFT121 second beta-propeller" evidence="12">
    <location>
        <begin position="375"/>
        <end position="685"/>
    </location>
</feature>
<evidence type="ECO:0000259" key="12">
    <source>
        <dbReference type="Pfam" id="PF23390"/>
    </source>
</evidence>
<dbReference type="GO" id="GO:0030030">
    <property type="term" value="P:cell projection organization"/>
    <property type="evidence" value="ECO:0007669"/>
    <property type="project" value="UniProtKB-KW"/>
</dbReference>
<proteinExistence type="predicted"/>
<dbReference type="PIRSF" id="PIRSF037536">
    <property type="entry name" value="WD_repeat_p35"/>
    <property type="match status" value="1"/>
</dbReference>
<evidence type="ECO:0000259" key="11">
    <source>
        <dbReference type="Pfam" id="PF23387"/>
    </source>
</evidence>
<feature type="domain" description="IFT121-like zinc finger" evidence="10">
    <location>
        <begin position="1173"/>
        <end position="1214"/>
    </location>
</feature>
<gene>
    <name evidence="15" type="ORF">niasHS_017743</name>
</gene>
<comment type="subcellular location">
    <subcellularLocation>
        <location evidence="1">Cytoplasm</location>
        <location evidence="1">Cytoskeleton</location>
        <location evidence="1">Cilium basal body</location>
    </subcellularLocation>
</comment>
<evidence type="ECO:0008006" key="17">
    <source>
        <dbReference type="Google" id="ProtNLM"/>
    </source>
</evidence>
<dbReference type="PANTHER" id="PTHR12764">
    <property type="entry name" value="WD REPEAT DOMAIN-RELATED"/>
    <property type="match status" value="1"/>
</dbReference>
<dbReference type="EMBL" id="JBICCN010000373">
    <property type="protein sequence ID" value="KAL3072769.1"/>
    <property type="molecule type" value="Genomic_DNA"/>
</dbReference>
<dbReference type="InterPro" id="IPR056159">
    <property type="entry name" value="Beta-prop_IFT121_TULP_N"/>
</dbReference>
<keyword evidence="6" id="KW-0969">Cilium</keyword>
<keyword evidence="4" id="KW-0677">Repeat</keyword>
<dbReference type="SUPFAM" id="SSF50969">
    <property type="entry name" value="YVTN repeat-like/Quinoprotein amine dehydrogenase"/>
    <property type="match status" value="1"/>
</dbReference>
<keyword evidence="5" id="KW-0970">Cilium biogenesis/degradation</keyword>
<comment type="caution">
    <text evidence="15">The sequence shown here is derived from an EMBL/GenBank/DDBJ whole genome shotgun (WGS) entry which is preliminary data.</text>
</comment>
<feature type="domain" description="IFT121/TULP4 N-terminal" evidence="13">
    <location>
        <begin position="5"/>
        <end position="368"/>
    </location>
</feature>
<dbReference type="InterPro" id="IPR011044">
    <property type="entry name" value="Quino_amine_DH_bsu"/>
</dbReference>
<evidence type="ECO:0000256" key="2">
    <source>
        <dbReference type="ARBA" id="ARBA00022490"/>
    </source>
</evidence>
<dbReference type="Pfam" id="PF24797">
    <property type="entry name" value="Beta-prop_WDR35_TULP_N"/>
    <property type="match status" value="1"/>
</dbReference>
<accession>A0ABD2HWN6</accession>
<evidence type="ECO:0000256" key="7">
    <source>
        <dbReference type="ARBA" id="ARBA00023212"/>
    </source>
</evidence>
<dbReference type="InterPro" id="IPR015943">
    <property type="entry name" value="WD40/YVTN_repeat-like_dom_sf"/>
</dbReference>
<keyword evidence="3" id="KW-0853">WD repeat</keyword>
<dbReference type="Pfam" id="PF23390">
    <property type="entry name" value="Beta-prop_WDR35_2nd"/>
    <property type="match status" value="1"/>
</dbReference>
<dbReference type="InterPro" id="IPR036322">
    <property type="entry name" value="WD40_repeat_dom_sf"/>
</dbReference>
<evidence type="ECO:0000313" key="16">
    <source>
        <dbReference type="Proteomes" id="UP001620645"/>
    </source>
</evidence>
<dbReference type="InterPro" id="IPR001680">
    <property type="entry name" value="WD40_rpt"/>
</dbReference>
<evidence type="ECO:0000256" key="9">
    <source>
        <dbReference type="SAM" id="MobiDB-lite"/>
    </source>
</evidence>
<evidence type="ECO:0000259" key="10">
    <source>
        <dbReference type="Pfam" id="PF23145"/>
    </source>
</evidence>
<feature type="compositionally biased region" description="Basic and acidic residues" evidence="9">
    <location>
        <begin position="494"/>
        <end position="522"/>
    </location>
</feature>
<evidence type="ECO:0000256" key="5">
    <source>
        <dbReference type="ARBA" id="ARBA00022794"/>
    </source>
</evidence>
<dbReference type="Pfam" id="PF23387">
    <property type="entry name" value="TPR_IFT80_172"/>
    <property type="match status" value="1"/>
</dbReference>
<dbReference type="InterPro" id="IPR057361">
    <property type="entry name" value="TPR_WDR35"/>
</dbReference>
<keyword evidence="2" id="KW-0963">Cytoplasm</keyword>
<evidence type="ECO:0000256" key="8">
    <source>
        <dbReference type="ARBA" id="ARBA00023273"/>
    </source>
</evidence>
<name>A0ABD2HWN6_HETSC</name>
<dbReference type="InterPro" id="IPR017233">
    <property type="entry name" value="WDR35"/>
</dbReference>
<dbReference type="Gene3D" id="2.130.10.10">
    <property type="entry name" value="YVTN repeat-like/Quinoprotein amine dehydrogenase"/>
    <property type="match status" value="1"/>
</dbReference>
<keyword evidence="8" id="KW-0966">Cell projection</keyword>
<dbReference type="Pfam" id="PF25768">
    <property type="entry name" value="TPR_IFT121"/>
    <property type="match status" value="1"/>
</dbReference>
<dbReference type="SUPFAM" id="SSF50978">
    <property type="entry name" value="WD40 repeat-like"/>
    <property type="match status" value="1"/>
</dbReference>
<dbReference type="InterPro" id="IPR056158">
    <property type="entry name" value="Beta-prop_IFT121_2nd"/>
</dbReference>
<dbReference type="SMART" id="SM00320">
    <property type="entry name" value="WD40"/>
    <property type="match status" value="4"/>
</dbReference>
<evidence type="ECO:0000313" key="15">
    <source>
        <dbReference type="EMBL" id="KAL3072769.1"/>
    </source>
</evidence>
<evidence type="ECO:0000256" key="3">
    <source>
        <dbReference type="ARBA" id="ARBA00022574"/>
    </source>
</evidence>
<dbReference type="InterPro" id="IPR056157">
    <property type="entry name" value="TPR_IFT80_172_dom"/>
</dbReference>
<keyword evidence="16" id="KW-1185">Reference proteome</keyword>
<dbReference type="PANTHER" id="PTHR12764:SF5">
    <property type="entry name" value="LD29485P"/>
    <property type="match status" value="1"/>
</dbReference>
<evidence type="ECO:0000259" key="13">
    <source>
        <dbReference type="Pfam" id="PF24797"/>
    </source>
</evidence>
<evidence type="ECO:0000256" key="6">
    <source>
        <dbReference type="ARBA" id="ARBA00023069"/>
    </source>
</evidence>
<dbReference type="Pfam" id="PF23145">
    <property type="entry name" value="Zf_2nd_IFT121"/>
    <property type="match status" value="1"/>
</dbReference>
<evidence type="ECO:0000259" key="14">
    <source>
        <dbReference type="Pfam" id="PF25768"/>
    </source>
</evidence>
<dbReference type="Gene3D" id="1.25.40.470">
    <property type="match status" value="1"/>
</dbReference>
<feature type="domain" description="IFT80/172/WDR35 TPR" evidence="11">
    <location>
        <begin position="716"/>
        <end position="852"/>
    </location>
</feature>
<reference evidence="15 16" key="1">
    <citation type="submission" date="2024-10" db="EMBL/GenBank/DDBJ databases">
        <authorList>
            <person name="Kim D."/>
        </authorList>
    </citation>
    <scope>NUCLEOTIDE SEQUENCE [LARGE SCALE GENOMIC DNA]</scope>
    <source>
        <strain evidence="15">Taebaek</strain>
    </source>
</reference>
<sequence length="1218" mass="138005">MQNNMYVFPARKFQIQTPGSATFTTIAWMLNRGYVAVGGSDGALRVMLLNLDQDKSAGPSSASLSPWLSSQQLEGHSASVRLLCWNEIHQKLASSDDAGLIIVWMSHGADESWFEEMINNRQRSTVASLKWSNDGSRIAIAYEDGQIILGSVDGNRLWNKDIGASLVKLAWNSDDTLLLIGFTDGEVHAYDQNGNFCMKIQMLCAENVEMETALKDLKRDVIVSMEWFVPTRPCKMQQTNVRKESMGPQRNANWGKVPEGRPRFLIAYQNGNIQLMCSENICKNVRIVRLPSTLIVTAHWSPDGSMFAVAGLQMDLPESERNVMHFISAYGEKLQTIRLAAGHLSGIAWEASGYRIGALIDTNIYLVVMKLAYQWTFCGQTLVFAYKSAASLHEVLVFYETKMEVKTKRFVHNLCALRSFGDYCVAIFRTEELRGAYSMQLCDSIGTPVDTHTTNVQPDFVAINGTMVLIASADCFVVWHYSVPRQNVAAGGDSRSRTGSESQTDKVHYVDEHRGEESQKKSNEGVTADRICAVAAAKDFFLIARESGLIHRYSLPDLSLRWAHRSNIQMPKLMALNCVGNRLAIVGKHNTLRFFTLSDQNAFSPVVGFERKEVWAIEWDGEKDDTLAIMEKQRLLVIRGTETEEPVAHSGRICQFKDLVVKTVLLDEVFREPEKLGKQHFVDIEIKVLKSVKDLLNAGKISEAIVLIERNTHPKLWNILATAALKRLDFQTAEHAFVKLEDYGGIQFLKRLQNIHSDGLKKAEVCAFLGDLETAEKIYFENDRRDLAIDMLKKMNDWCRITQLIQTSSGPGDDILAQQTWHHVGDFYAERQKWQNAAHYYEMSKSYAQLAKCYLMLDDFCRMETLSRELPEGHEVLLQLAETFSNYGLCEQSVNCFLKCDRISEAFEMCIKLNKWDKATELSDKFHLANVEQLLSQYAFQMVGNKTKNLAMAQLYRKAAKFIQAAKIVYEVAKAEHEKQVPSQRLKKLYVMGALLVEEYHEQNREKLAKRREEGASDASIALRGMLAEDQTLSMEEARMIDTAWRGAEAFHFFMLAHRQLYEGTYEAAMKTALTLVTFEDLLKPVEIYSLLALTSYLTEYYGICSKAFMRLETMEKVAKAEREVYTELAMQIFFRNEPKDSAAPLAECPNCGQMIPDHSLSCPNLKCNHRLPICVASGQPIFEPQFWLCAKCKHRAKQSEIASFAFCPLCHCEFSGY</sequence>
<dbReference type="AlphaFoldDB" id="A0ABD2HWN6"/>
<dbReference type="InterPro" id="IPR057979">
    <property type="entry name" value="TPR_IFT121"/>
</dbReference>
<protein>
    <recommendedName>
        <fullName evidence="17">Anaphase-promoting complex subunit 4 WD40 domain-containing protein</fullName>
    </recommendedName>
</protein>
<feature type="region of interest" description="Disordered" evidence="9">
    <location>
        <begin position="489"/>
        <end position="522"/>
    </location>
</feature>
<feature type="domain" description="IFT121-like TPR repeats" evidence="14">
    <location>
        <begin position="1042"/>
        <end position="1141"/>
    </location>
</feature>
<evidence type="ECO:0000256" key="4">
    <source>
        <dbReference type="ARBA" id="ARBA00022737"/>
    </source>
</evidence>
<dbReference type="InterPro" id="IPR056170">
    <property type="entry name" value="Znf_IFT121-like"/>
</dbReference>
<dbReference type="InterPro" id="IPR039857">
    <property type="entry name" value="Ift122/121"/>
</dbReference>
<evidence type="ECO:0000256" key="1">
    <source>
        <dbReference type="ARBA" id="ARBA00004120"/>
    </source>
</evidence>
<keyword evidence="7" id="KW-0206">Cytoskeleton</keyword>
<organism evidence="15 16">
    <name type="scientific">Heterodera schachtii</name>
    <name type="common">Sugarbeet cyst nematode worm</name>
    <name type="synonym">Tylenchus schachtii</name>
    <dbReference type="NCBI Taxonomy" id="97005"/>
    <lineage>
        <taxon>Eukaryota</taxon>
        <taxon>Metazoa</taxon>
        <taxon>Ecdysozoa</taxon>
        <taxon>Nematoda</taxon>
        <taxon>Chromadorea</taxon>
        <taxon>Rhabditida</taxon>
        <taxon>Tylenchina</taxon>
        <taxon>Tylenchomorpha</taxon>
        <taxon>Tylenchoidea</taxon>
        <taxon>Heteroderidae</taxon>
        <taxon>Heteroderinae</taxon>
        <taxon>Heterodera</taxon>
    </lineage>
</organism>
<dbReference type="Pfam" id="PF25170">
    <property type="entry name" value="TPR_WDR35"/>
    <property type="match status" value="1"/>
</dbReference>